<dbReference type="InterPro" id="IPR036909">
    <property type="entry name" value="Cyt_c-like_dom_sf"/>
</dbReference>
<proteinExistence type="predicted"/>
<dbReference type="PROSITE" id="PS51007">
    <property type="entry name" value="CYTC"/>
    <property type="match status" value="1"/>
</dbReference>
<dbReference type="SUPFAM" id="SSF46626">
    <property type="entry name" value="Cytochrome c"/>
    <property type="match status" value="1"/>
</dbReference>
<feature type="binding site" description="axial binding residue" evidence="5">
    <location>
        <position position="85"/>
    </location>
    <ligand>
        <name>heme c</name>
        <dbReference type="ChEBI" id="CHEBI:61717"/>
    </ligand>
    <ligandPart>
        <name>Fe</name>
        <dbReference type="ChEBI" id="CHEBI:18248"/>
    </ligandPart>
</feature>
<keyword evidence="9" id="KW-1185">Reference proteome</keyword>
<keyword evidence="2 5" id="KW-0479">Metal-binding</keyword>
<organism evidence="8 9">
    <name type="scientific">Methylohalomonas lacus</name>
    <dbReference type="NCBI Taxonomy" id="398773"/>
    <lineage>
        <taxon>Bacteria</taxon>
        <taxon>Pseudomonadati</taxon>
        <taxon>Pseudomonadota</taxon>
        <taxon>Gammaproteobacteria</taxon>
        <taxon>Methylohalomonadales</taxon>
        <taxon>Methylohalomonadaceae</taxon>
        <taxon>Methylohalomonas</taxon>
    </lineage>
</organism>
<comment type="caution">
    <text evidence="8">The sequence shown here is derived from an EMBL/GenBank/DDBJ whole genome shotgun (WGS) entry which is preliminary data.</text>
</comment>
<dbReference type="NCBIfam" id="TIGR03872">
    <property type="entry name" value="cytochrome_MoxG"/>
    <property type="match status" value="1"/>
</dbReference>
<gene>
    <name evidence="8" type="ORF">J2T55_000143</name>
</gene>
<dbReference type="GO" id="GO:0009055">
    <property type="term" value="F:electron transfer activity"/>
    <property type="evidence" value="ECO:0007669"/>
    <property type="project" value="InterPro"/>
</dbReference>
<dbReference type="EMBL" id="JANUCT010000001">
    <property type="protein sequence ID" value="MCS3902151.1"/>
    <property type="molecule type" value="Genomic_DNA"/>
</dbReference>
<dbReference type="PIRSF" id="PIRSF000008">
    <property type="entry name" value="Cytochrome_c551i"/>
    <property type="match status" value="1"/>
</dbReference>
<evidence type="ECO:0000313" key="9">
    <source>
        <dbReference type="Proteomes" id="UP001204445"/>
    </source>
</evidence>
<evidence type="ECO:0000313" key="8">
    <source>
        <dbReference type="EMBL" id="MCS3902151.1"/>
    </source>
</evidence>
<evidence type="ECO:0000256" key="2">
    <source>
        <dbReference type="ARBA" id="ARBA00022723"/>
    </source>
</evidence>
<feature type="binding site" description="covalent" evidence="4">
    <location>
        <position position="84"/>
    </location>
    <ligand>
        <name>heme c</name>
        <dbReference type="ChEBI" id="CHEBI:61717"/>
    </ligand>
</feature>
<evidence type="ECO:0000256" key="3">
    <source>
        <dbReference type="ARBA" id="ARBA00023004"/>
    </source>
</evidence>
<keyword evidence="3 5" id="KW-0408">Iron</keyword>
<dbReference type="AlphaFoldDB" id="A0AAE3HH30"/>
<dbReference type="Gene3D" id="1.10.760.10">
    <property type="entry name" value="Cytochrome c-like domain"/>
    <property type="match status" value="1"/>
</dbReference>
<comment type="PTM">
    <text evidence="4">Binds 1 heme c group covalently per subunit.</text>
</comment>
<sequence length="180" mass="20109">MNKKIILIPLLLALPFLLISAPTLGDVLFRNVISGQEFDLSKAKEGEETEAVKHFKETGENLYNDDEEAWRSGYDLFATACAGCHGHHAEGKLGPALVDDYWTYPTGRTDKGLFEIIYGGARAMMGPQRGNLSIDEMLKIMGWLRAAYQGDPSEAKWMTPEEQKNFEPIPVDHFDDKESG</sequence>
<dbReference type="Proteomes" id="UP001204445">
    <property type="component" value="Unassembled WGS sequence"/>
</dbReference>
<dbReference type="GO" id="GO:0042597">
    <property type="term" value="C:periplasmic space"/>
    <property type="evidence" value="ECO:0007669"/>
    <property type="project" value="InterPro"/>
</dbReference>
<evidence type="ECO:0000256" key="6">
    <source>
        <dbReference type="SAM" id="MobiDB-lite"/>
    </source>
</evidence>
<evidence type="ECO:0000256" key="4">
    <source>
        <dbReference type="PIRSR" id="PIRSR000008-1"/>
    </source>
</evidence>
<feature type="binding site" description="covalent" evidence="4">
    <location>
        <position position="81"/>
    </location>
    <ligand>
        <name>heme c</name>
        <dbReference type="ChEBI" id="CHEBI:61717"/>
    </ligand>
</feature>
<keyword evidence="1 4" id="KW-0349">Heme</keyword>
<accession>A0AAE3HH30</accession>
<dbReference type="Pfam" id="PF13442">
    <property type="entry name" value="Cytochrome_CBB3"/>
    <property type="match status" value="1"/>
</dbReference>
<feature type="compositionally biased region" description="Basic and acidic residues" evidence="6">
    <location>
        <begin position="159"/>
        <end position="180"/>
    </location>
</feature>
<dbReference type="InterPro" id="IPR009056">
    <property type="entry name" value="Cyt_c-like_dom"/>
</dbReference>
<protein>
    <submittedName>
        <fullName evidence="8">Cytochrome c-L</fullName>
    </submittedName>
</protein>
<feature type="region of interest" description="Disordered" evidence="6">
    <location>
        <begin position="158"/>
        <end position="180"/>
    </location>
</feature>
<feature type="domain" description="Cytochrome c" evidence="7">
    <location>
        <begin position="68"/>
        <end position="148"/>
    </location>
</feature>
<name>A0AAE3HH30_9GAMM</name>
<dbReference type="InterPro" id="IPR009153">
    <property type="entry name" value="Cyt_cL"/>
</dbReference>
<dbReference type="RefSeq" id="WP_259053523.1">
    <property type="nucleotide sequence ID" value="NZ_JANUCT010000001.1"/>
</dbReference>
<reference evidence="8" key="1">
    <citation type="submission" date="2022-08" db="EMBL/GenBank/DDBJ databases">
        <title>Genomic Encyclopedia of Type Strains, Phase III (KMG-III): the genomes of soil and plant-associated and newly described type strains.</title>
        <authorList>
            <person name="Whitman W."/>
        </authorList>
    </citation>
    <scope>NUCLEOTIDE SEQUENCE</scope>
    <source>
        <strain evidence="8">HMT 1</strain>
    </source>
</reference>
<evidence type="ECO:0000259" key="7">
    <source>
        <dbReference type="PROSITE" id="PS51007"/>
    </source>
</evidence>
<dbReference type="GO" id="GO:0020037">
    <property type="term" value="F:heme binding"/>
    <property type="evidence" value="ECO:0007669"/>
    <property type="project" value="InterPro"/>
</dbReference>
<evidence type="ECO:0000256" key="5">
    <source>
        <dbReference type="PIRSR" id="PIRSR000008-2"/>
    </source>
</evidence>
<dbReference type="GO" id="GO:0005506">
    <property type="term" value="F:iron ion binding"/>
    <property type="evidence" value="ECO:0007669"/>
    <property type="project" value="InterPro"/>
</dbReference>
<evidence type="ECO:0000256" key="1">
    <source>
        <dbReference type="ARBA" id="ARBA00022617"/>
    </source>
</evidence>